<accession>A0ABR9KSL1</accession>
<dbReference type="Proteomes" id="UP000661607">
    <property type="component" value="Unassembled WGS sequence"/>
</dbReference>
<dbReference type="RefSeq" id="WP_192779299.1">
    <property type="nucleotide sequence ID" value="NZ_BAAASY010000018.1"/>
</dbReference>
<protein>
    <submittedName>
        <fullName evidence="2">Glycosyltransferase involved in cell wall biosynthesis</fullName>
    </submittedName>
</protein>
<reference evidence="2 3" key="1">
    <citation type="submission" date="2020-10" db="EMBL/GenBank/DDBJ databases">
        <title>Sequencing the genomes of 1000 actinobacteria strains.</title>
        <authorList>
            <person name="Klenk H.-P."/>
        </authorList>
    </citation>
    <scope>NUCLEOTIDE SEQUENCE [LARGE SCALE GENOMIC DNA]</scope>
    <source>
        <strain evidence="2 3">DSM 43748</strain>
    </source>
</reference>
<keyword evidence="3" id="KW-1185">Reference proteome</keyword>
<dbReference type="EMBL" id="JADBEF010000001">
    <property type="protein sequence ID" value="MBE1565014.1"/>
    <property type="molecule type" value="Genomic_DNA"/>
</dbReference>
<feature type="domain" description="Glycosyltransferase 2-like" evidence="1">
    <location>
        <begin position="20"/>
        <end position="142"/>
    </location>
</feature>
<proteinExistence type="predicted"/>
<evidence type="ECO:0000259" key="1">
    <source>
        <dbReference type="Pfam" id="PF00535"/>
    </source>
</evidence>
<gene>
    <name evidence="2" type="ORF">H4W81_007793</name>
</gene>
<evidence type="ECO:0000313" key="2">
    <source>
        <dbReference type="EMBL" id="MBE1565014.1"/>
    </source>
</evidence>
<dbReference type="SUPFAM" id="SSF53448">
    <property type="entry name" value="Nucleotide-diphospho-sugar transferases"/>
    <property type="match status" value="1"/>
</dbReference>
<dbReference type="PANTHER" id="PTHR43685:SF11">
    <property type="entry name" value="GLYCOSYLTRANSFERASE TAGX-RELATED"/>
    <property type="match status" value="1"/>
</dbReference>
<dbReference type="Gene3D" id="3.90.550.10">
    <property type="entry name" value="Spore Coat Polysaccharide Biosynthesis Protein SpsA, Chain A"/>
    <property type="match status" value="1"/>
</dbReference>
<dbReference type="PANTHER" id="PTHR43685">
    <property type="entry name" value="GLYCOSYLTRANSFERASE"/>
    <property type="match status" value="1"/>
</dbReference>
<dbReference type="InterPro" id="IPR050834">
    <property type="entry name" value="Glycosyltransf_2"/>
</dbReference>
<sequence length="306" mass="34451">MTEKSPSLVGRAAPEIGLGLCVYNGEPYLSESLASILGQRDADFELVIADNCSTDATEEICREAARNDPRVRYLRRERNVGVIATHNQIIGETRGEFFAWVTSDDQYRSDRLALLAAALREHPDAAMAFSGAEEVDGEGKLIEVWRNTAPTDHPDPVRRLHSKLVHYDETLQFYGLMRRSVLERAMPLQPIVACDRVLIAQLALLGPLIAVNEPLLWHRNHAGSVSRANASRTFRRREAPHENPRWFLPNVEEGRCLLRVIRHTPMSRGERMRAYAAMRPWLRRNAVPMARNVAHVAVGLVRGGKV</sequence>
<dbReference type="InterPro" id="IPR029044">
    <property type="entry name" value="Nucleotide-diphossugar_trans"/>
</dbReference>
<dbReference type="Pfam" id="PF00535">
    <property type="entry name" value="Glycos_transf_2"/>
    <property type="match status" value="1"/>
</dbReference>
<comment type="caution">
    <text evidence="2">The sequence shown here is derived from an EMBL/GenBank/DDBJ whole genome shotgun (WGS) entry which is preliminary data.</text>
</comment>
<organism evidence="2 3">
    <name type="scientific">Nonomuraea africana</name>
    <dbReference type="NCBI Taxonomy" id="46171"/>
    <lineage>
        <taxon>Bacteria</taxon>
        <taxon>Bacillati</taxon>
        <taxon>Actinomycetota</taxon>
        <taxon>Actinomycetes</taxon>
        <taxon>Streptosporangiales</taxon>
        <taxon>Streptosporangiaceae</taxon>
        <taxon>Nonomuraea</taxon>
    </lineage>
</organism>
<name>A0ABR9KSL1_9ACTN</name>
<evidence type="ECO:0000313" key="3">
    <source>
        <dbReference type="Proteomes" id="UP000661607"/>
    </source>
</evidence>
<dbReference type="InterPro" id="IPR001173">
    <property type="entry name" value="Glyco_trans_2-like"/>
</dbReference>